<feature type="compositionally biased region" description="Basic and acidic residues" evidence="1">
    <location>
        <begin position="84"/>
        <end position="93"/>
    </location>
</feature>
<feature type="region of interest" description="Disordered" evidence="1">
    <location>
        <begin position="1"/>
        <end position="109"/>
    </location>
</feature>
<sequence>MNSPPSGVSLGFSSLSPGKVKKPSASRLAQMGQEVADGTLVDDDRDASHLAPQHGQKSGNTFVSSAASPTPSCAGGRTISVTGTDDRDTHTYDRTITGRSENETQASPNIPYFSATWSNQPDRHGSCFIPGAYNPKMPKQRSPPVPEDVIAALPLRNCSICPIVHSRVAFMLITTLAMIHPHYNSPSSSLAQAHTSLDKAWTW</sequence>
<reference evidence="2 3" key="1">
    <citation type="submission" date="2020-10" db="EMBL/GenBank/DDBJ databases">
        <title>Connecting structure to function with the recovery of over 1000 high-quality activated sludge metagenome-assembled genomes encoding full-length rRNA genes using long-read sequencing.</title>
        <authorList>
            <person name="Singleton C.M."/>
            <person name="Petriglieri F."/>
            <person name="Kristensen J.M."/>
            <person name="Kirkegaard R.H."/>
            <person name="Michaelsen T.Y."/>
            <person name="Andersen M.H."/>
            <person name="Karst S.M."/>
            <person name="Dueholm M.S."/>
            <person name="Nielsen P.H."/>
            <person name="Albertsen M."/>
        </authorList>
    </citation>
    <scope>NUCLEOTIDE SEQUENCE [LARGE SCALE GENOMIC DNA]</scope>
    <source>
        <strain evidence="2">EsbW_18-Q3-R4-48_BATAC.285</strain>
    </source>
</reference>
<gene>
    <name evidence="2" type="ORF">IPJ27_06980</name>
</gene>
<accession>A0A935UF18</accession>
<dbReference type="EMBL" id="JADJMH010000005">
    <property type="protein sequence ID" value="MBK7674526.1"/>
    <property type="molecule type" value="Genomic_DNA"/>
</dbReference>
<evidence type="ECO:0000313" key="2">
    <source>
        <dbReference type="EMBL" id="MBK7674526.1"/>
    </source>
</evidence>
<evidence type="ECO:0000313" key="3">
    <source>
        <dbReference type="Proteomes" id="UP000697998"/>
    </source>
</evidence>
<dbReference type="Proteomes" id="UP000697998">
    <property type="component" value="Unassembled WGS sequence"/>
</dbReference>
<organism evidence="2 3">
    <name type="scientific">Candidatus Accumulibacter proximus</name>
    <dbReference type="NCBI Taxonomy" id="2954385"/>
    <lineage>
        <taxon>Bacteria</taxon>
        <taxon>Pseudomonadati</taxon>
        <taxon>Pseudomonadota</taxon>
        <taxon>Betaproteobacteria</taxon>
        <taxon>Candidatus Accumulibacter</taxon>
    </lineage>
</organism>
<dbReference type="AlphaFoldDB" id="A0A935UF18"/>
<protein>
    <submittedName>
        <fullName evidence="2">Uncharacterized protein</fullName>
    </submittedName>
</protein>
<evidence type="ECO:0000256" key="1">
    <source>
        <dbReference type="SAM" id="MobiDB-lite"/>
    </source>
</evidence>
<proteinExistence type="predicted"/>
<comment type="caution">
    <text evidence="2">The sequence shown here is derived from an EMBL/GenBank/DDBJ whole genome shotgun (WGS) entry which is preliminary data.</text>
</comment>
<name>A0A935UF18_9PROT</name>
<feature type="compositionally biased region" description="Polar residues" evidence="1">
    <location>
        <begin position="55"/>
        <end position="71"/>
    </location>
</feature>
<feature type="compositionally biased region" description="Polar residues" evidence="1">
    <location>
        <begin position="1"/>
        <end position="16"/>
    </location>
</feature>